<name>A0A0M0GMI1_9BACI</name>
<evidence type="ECO:0000313" key="5">
    <source>
        <dbReference type="Proteomes" id="UP000037405"/>
    </source>
</evidence>
<evidence type="ECO:0000256" key="1">
    <source>
        <dbReference type="ARBA" id="ARBA00022679"/>
    </source>
</evidence>
<dbReference type="OrthoDB" id="9790577at2"/>
<keyword evidence="1 2" id="KW-0808">Transferase</keyword>
<feature type="transmembrane region" description="Helical" evidence="3">
    <location>
        <begin position="111"/>
        <end position="132"/>
    </location>
</feature>
<dbReference type="InterPro" id="IPR048254">
    <property type="entry name" value="CDP_ALCOHOL_P_TRANSF_CS"/>
</dbReference>
<keyword evidence="3" id="KW-1133">Transmembrane helix</keyword>
<proteinExistence type="inferred from homology"/>
<feature type="transmembrane region" description="Helical" evidence="3">
    <location>
        <begin position="152"/>
        <end position="180"/>
    </location>
</feature>
<dbReference type="Proteomes" id="UP000037405">
    <property type="component" value="Unassembled WGS sequence"/>
</dbReference>
<keyword evidence="5" id="KW-1185">Reference proteome</keyword>
<sequence length="193" mass="21010">MLDTHARKWVQPGIETTARSFLKAGFTPNGVTVAAFIIGGGTGIVYYAGFPILAVLLLWLSGFLDAVDGSMARLTKTSPFGTVMDVTFDRIVEISVILGVAAVHPKAMWPLLLLSVSIIISMTIFLTVGAVSEKESGKSFYYQAGLAERTEGFILFSLMMLFPSIVVWTTLLFVAVELFTGFQRFAEAKRLLS</sequence>
<dbReference type="EMBL" id="LGUE01000003">
    <property type="protein sequence ID" value="KON90636.1"/>
    <property type="molecule type" value="Genomic_DNA"/>
</dbReference>
<dbReference type="AlphaFoldDB" id="A0A0M0GMI1"/>
<comment type="caution">
    <text evidence="4">The sequence shown here is derived from an EMBL/GenBank/DDBJ whole genome shotgun (WGS) entry which is preliminary data.</text>
</comment>
<dbReference type="InterPro" id="IPR043130">
    <property type="entry name" value="CDP-OH_PTrfase_TM_dom"/>
</dbReference>
<dbReference type="InterPro" id="IPR000462">
    <property type="entry name" value="CDP-OH_P_trans"/>
</dbReference>
<evidence type="ECO:0000256" key="2">
    <source>
        <dbReference type="RuleBase" id="RU003750"/>
    </source>
</evidence>
<keyword evidence="3" id="KW-0472">Membrane</keyword>
<comment type="similarity">
    <text evidence="2">Belongs to the CDP-alcohol phosphatidyltransferase class-I family.</text>
</comment>
<dbReference type="PATRIC" id="fig|189381.12.peg.3858"/>
<dbReference type="STRING" id="189381.GCA_900166615_00674"/>
<organism evidence="4 5">
    <name type="scientific">Rossellomorea marisflavi</name>
    <dbReference type="NCBI Taxonomy" id="189381"/>
    <lineage>
        <taxon>Bacteria</taxon>
        <taxon>Bacillati</taxon>
        <taxon>Bacillota</taxon>
        <taxon>Bacilli</taxon>
        <taxon>Bacillales</taxon>
        <taxon>Bacillaceae</taxon>
        <taxon>Rossellomorea</taxon>
    </lineage>
</organism>
<gene>
    <name evidence="4" type="ORF">AF331_09740</name>
</gene>
<reference evidence="5" key="1">
    <citation type="submission" date="2015-07" db="EMBL/GenBank/DDBJ databases">
        <title>Fjat-14235 jcm11544.</title>
        <authorList>
            <person name="Liu B."/>
            <person name="Wang J."/>
            <person name="Zhu Y."/>
            <person name="Liu G."/>
            <person name="Chen Q."/>
            <person name="Chen Z."/>
            <person name="Lan J."/>
            <person name="Che J."/>
            <person name="Ge C."/>
            <person name="Shi H."/>
            <person name="Pan Z."/>
            <person name="Liu X."/>
        </authorList>
    </citation>
    <scope>NUCLEOTIDE SEQUENCE [LARGE SCALE GENOMIC DNA]</scope>
    <source>
        <strain evidence="5">JCM 11544</strain>
    </source>
</reference>
<accession>A0A0M0GMI1</accession>
<dbReference type="PROSITE" id="PS00379">
    <property type="entry name" value="CDP_ALCOHOL_P_TRANSF"/>
    <property type="match status" value="1"/>
</dbReference>
<evidence type="ECO:0000313" key="4">
    <source>
        <dbReference type="EMBL" id="KON90636.1"/>
    </source>
</evidence>
<protein>
    <submittedName>
        <fullName evidence="4">CDP-alcohol phosphatidyltransferase</fullName>
    </submittedName>
</protein>
<dbReference type="GO" id="GO:0016780">
    <property type="term" value="F:phosphotransferase activity, for other substituted phosphate groups"/>
    <property type="evidence" value="ECO:0007669"/>
    <property type="project" value="InterPro"/>
</dbReference>
<dbReference type="Pfam" id="PF01066">
    <property type="entry name" value="CDP-OH_P_transf"/>
    <property type="match status" value="1"/>
</dbReference>
<feature type="transmembrane region" description="Helical" evidence="3">
    <location>
        <begin position="44"/>
        <end position="64"/>
    </location>
</feature>
<dbReference type="RefSeq" id="WP_053427959.1">
    <property type="nucleotide sequence ID" value="NZ_JAUKEH010000005.1"/>
</dbReference>
<dbReference type="GO" id="GO:0016020">
    <property type="term" value="C:membrane"/>
    <property type="evidence" value="ECO:0007669"/>
    <property type="project" value="InterPro"/>
</dbReference>
<evidence type="ECO:0000256" key="3">
    <source>
        <dbReference type="SAM" id="Phobius"/>
    </source>
</evidence>
<keyword evidence="3" id="KW-0812">Transmembrane</keyword>
<dbReference type="Gene3D" id="1.20.120.1760">
    <property type="match status" value="1"/>
</dbReference>
<dbReference type="GO" id="GO:0008654">
    <property type="term" value="P:phospholipid biosynthetic process"/>
    <property type="evidence" value="ECO:0007669"/>
    <property type="project" value="InterPro"/>
</dbReference>